<dbReference type="GO" id="GO:0003700">
    <property type="term" value="F:DNA-binding transcription factor activity"/>
    <property type="evidence" value="ECO:0000318"/>
    <property type="project" value="GO_Central"/>
</dbReference>
<feature type="compositionally biased region" description="Basic and acidic residues" evidence="5">
    <location>
        <begin position="442"/>
        <end position="452"/>
    </location>
</feature>
<dbReference type="Gramene" id="Pp3c16_21680V3.1">
    <property type="protein sequence ID" value="Pp3c16_21680V3.1"/>
    <property type="gene ID" value="Pp3c16_21680"/>
</dbReference>
<dbReference type="Pfam" id="PF14215">
    <property type="entry name" value="bHLH-MYC_N"/>
    <property type="match status" value="1"/>
</dbReference>
<dbReference type="PaxDb" id="3218-PP1S4_111V6.1"/>
<dbReference type="SMART" id="SM00353">
    <property type="entry name" value="HLH"/>
    <property type="match status" value="1"/>
</dbReference>
<feature type="region of interest" description="Disordered" evidence="5">
    <location>
        <begin position="180"/>
        <end position="279"/>
    </location>
</feature>
<reference evidence="7 9" key="2">
    <citation type="journal article" date="2018" name="Plant J.">
        <title>The Physcomitrella patens chromosome-scale assembly reveals moss genome structure and evolution.</title>
        <authorList>
            <person name="Lang D."/>
            <person name="Ullrich K.K."/>
            <person name="Murat F."/>
            <person name="Fuchs J."/>
            <person name="Jenkins J."/>
            <person name="Haas F.B."/>
            <person name="Piednoel M."/>
            <person name="Gundlach H."/>
            <person name="Van Bel M."/>
            <person name="Meyberg R."/>
            <person name="Vives C."/>
            <person name="Morata J."/>
            <person name="Symeonidi A."/>
            <person name="Hiss M."/>
            <person name="Muchero W."/>
            <person name="Kamisugi Y."/>
            <person name="Saleh O."/>
            <person name="Blanc G."/>
            <person name="Decker E.L."/>
            <person name="van Gessel N."/>
            <person name="Grimwood J."/>
            <person name="Hayes R.D."/>
            <person name="Graham S.W."/>
            <person name="Gunter L.E."/>
            <person name="McDaniel S.F."/>
            <person name="Hoernstein S.N.W."/>
            <person name="Larsson A."/>
            <person name="Li F.W."/>
            <person name="Perroud P.F."/>
            <person name="Phillips J."/>
            <person name="Ranjan P."/>
            <person name="Rokshar D.S."/>
            <person name="Rothfels C.J."/>
            <person name="Schneider L."/>
            <person name="Shu S."/>
            <person name="Stevenson D.W."/>
            <person name="Thummler F."/>
            <person name="Tillich M."/>
            <person name="Villarreal Aguilar J.C."/>
            <person name="Widiez T."/>
            <person name="Wong G.K."/>
            <person name="Wymore A."/>
            <person name="Zhang Y."/>
            <person name="Zimmer A.D."/>
            <person name="Quatrano R.S."/>
            <person name="Mayer K.F.X."/>
            <person name="Goodstein D."/>
            <person name="Casacuberta J.M."/>
            <person name="Vandepoele K."/>
            <person name="Reski R."/>
            <person name="Cuming A.C."/>
            <person name="Tuskan G.A."/>
            <person name="Maumus F."/>
            <person name="Salse J."/>
            <person name="Schmutz J."/>
            <person name="Rensing S.A."/>
        </authorList>
    </citation>
    <scope>NUCLEOTIDE SEQUENCE [LARGE SCALE GENOMIC DNA]</scope>
    <source>
        <strain evidence="8 9">cv. Gransden 2004</strain>
    </source>
</reference>
<feature type="coiled-coil region" evidence="4">
    <location>
        <begin position="499"/>
        <end position="543"/>
    </location>
</feature>
<keyword evidence="2" id="KW-0010">Activator</keyword>
<dbReference type="InterPro" id="IPR025610">
    <property type="entry name" value="MYC/MYB_N"/>
</dbReference>
<dbReference type="EnsemblPlants" id="Pp3c16_21680V3.1">
    <property type="protein sequence ID" value="Pp3c16_21680V3.1"/>
    <property type="gene ID" value="Pp3c16_21680"/>
</dbReference>
<dbReference type="InterPro" id="IPR036638">
    <property type="entry name" value="HLH_DNA-bd_sf"/>
</dbReference>
<evidence type="ECO:0000313" key="8">
    <source>
        <dbReference type="EnsemblPlants" id="Pp3c16_21680V3.1"/>
    </source>
</evidence>
<dbReference type="PANTHER" id="PTHR46266">
    <property type="entry name" value="TRANSCRIPTION FACTOR TT8"/>
    <property type="match status" value="1"/>
</dbReference>
<evidence type="ECO:0000256" key="4">
    <source>
        <dbReference type="SAM" id="Coils"/>
    </source>
</evidence>
<evidence type="ECO:0000256" key="3">
    <source>
        <dbReference type="ARBA" id="ARBA00023163"/>
    </source>
</evidence>
<feature type="domain" description="BHLH" evidence="6">
    <location>
        <begin position="453"/>
        <end position="502"/>
    </location>
</feature>
<dbReference type="Gene3D" id="4.10.280.10">
    <property type="entry name" value="Helix-loop-helix DNA-binding domain"/>
    <property type="match status" value="1"/>
</dbReference>
<keyword evidence="3" id="KW-0804">Transcription</keyword>
<organism evidence="7">
    <name type="scientific">Physcomitrium patens</name>
    <name type="common">Spreading-leaved earth moss</name>
    <name type="synonym">Physcomitrella patens</name>
    <dbReference type="NCBI Taxonomy" id="3218"/>
    <lineage>
        <taxon>Eukaryota</taxon>
        <taxon>Viridiplantae</taxon>
        <taxon>Streptophyta</taxon>
        <taxon>Embryophyta</taxon>
        <taxon>Bryophyta</taxon>
        <taxon>Bryophytina</taxon>
        <taxon>Bryopsida</taxon>
        <taxon>Funariidae</taxon>
        <taxon>Funariales</taxon>
        <taxon>Funariaceae</taxon>
        <taxon>Physcomitrium</taxon>
    </lineage>
</organism>
<dbReference type="GeneID" id="112293242"/>
<keyword evidence="1" id="KW-0805">Transcription regulation</keyword>
<keyword evidence="4" id="KW-0175">Coiled coil</keyword>
<feature type="compositionally biased region" description="Low complexity" evidence="5">
    <location>
        <begin position="204"/>
        <end position="215"/>
    </location>
</feature>
<feature type="compositionally biased region" description="Basic and acidic residues" evidence="5">
    <location>
        <begin position="412"/>
        <end position="423"/>
    </location>
</feature>
<evidence type="ECO:0000313" key="7">
    <source>
        <dbReference type="EMBL" id="PNR38211.1"/>
    </source>
</evidence>
<evidence type="ECO:0000259" key="6">
    <source>
        <dbReference type="PROSITE" id="PS50888"/>
    </source>
</evidence>
<keyword evidence="9" id="KW-1185">Reference proteome</keyword>
<reference evidence="8" key="3">
    <citation type="submission" date="2020-12" db="UniProtKB">
        <authorList>
            <consortium name="EnsemblPlants"/>
        </authorList>
    </citation>
    <scope>IDENTIFICATION</scope>
</reference>
<dbReference type="PANTHER" id="PTHR46266:SF4">
    <property type="entry name" value="TRANSCRIPTION FACTOR TT8"/>
    <property type="match status" value="1"/>
</dbReference>
<dbReference type="AlphaFoldDB" id="A0A2K1J9K7"/>
<dbReference type="GO" id="GO:0046983">
    <property type="term" value="F:protein dimerization activity"/>
    <property type="evidence" value="ECO:0007669"/>
    <property type="project" value="InterPro"/>
</dbReference>
<dbReference type="EMBL" id="ABEU02000016">
    <property type="protein sequence ID" value="PNR38211.1"/>
    <property type="molecule type" value="Genomic_DNA"/>
</dbReference>
<name>A0A2K1J9K7_PHYPA</name>
<feature type="compositionally biased region" description="Polar residues" evidence="5">
    <location>
        <begin position="222"/>
        <end position="252"/>
    </location>
</feature>
<gene>
    <name evidence="8" type="primary">LOC112293242</name>
    <name evidence="7" type="ORF">PHYPA_021322</name>
</gene>
<dbReference type="GO" id="GO:0006355">
    <property type="term" value="P:regulation of DNA-templated transcription"/>
    <property type="evidence" value="ECO:0000318"/>
    <property type="project" value="GO_Central"/>
</dbReference>
<dbReference type="SUPFAM" id="SSF47459">
    <property type="entry name" value="HLH, helix-loop-helix DNA-binding domain"/>
    <property type="match status" value="1"/>
</dbReference>
<dbReference type="GO" id="GO:0000976">
    <property type="term" value="F:transcription cis-regulatory region binding"/>
    <property type="evidence" value="ECO:0000318"/>
    <property type="project" value="GO_Central"/>
</dbReference>
<evidence type="ECO:0000256" key="2">
    <source>
        <dbReference type="ARBA" id="ARBA00023159"/>
    </source>
</evidence>
<dbReference type="RefSeq" id="XP_024398220.1">
    <property type="nucleotide sequence ID" value="XM_024542452.2"/>
</dbReference>
<feature type="compositionally biased region" description="Polar residues" evidence="5">
    <location>
        <begin position="386"/>
        <end position="411"/>
    </location>
</feature>
<dbReference type="EnsemblPlants" id="Pp3c16_21680V3.2">
    <property type="protein sequence ID" value="Pp3c16_21680V3.2"/>
    <property type="gene ID" value="Pp3c16_21680"/>
</dbReference>
<dbReference type="Proteomes" id="UP000006727">
    <property type="component" value="Chromosome 16"/>
</dbReference>
<dbReference type="PROSITE" id="PS50888">
    <property type="entry name" value="BHLH"/>
    <property type="match status" value="1"/>
</dbReference>
<evidence type="ECO:0000256" key="1">
    <source>
        <dbReference type="ARBA" id="ARBA00023015"/>
    </source>
</evidence>
<protein>
    <recommendedName>
        <fullName evidence="6">BHLH domain-containing protein</fullName>
    </recommendedName>
</protein>
<dbReference type="Pfam" id="PF00010">
    <property type="entry name" value="HLH"/>
    <property type="match status" value="1"/>
</dbReference>
<reference evidence="7 9" key="1">
    <citation type="journal article" date="2008" name="Science">
        <title>The Physcomitrella genome reveals evolutionary insights into the conquest of land by plants.</title>
        <authorList>
            <person name="Rensing S."/>
            <person name="Lang D."/>
            <person name="Zimmer A."/>
            <person name="Terry A."/>
            <person name="Salamov A."/>
            <person name="Shapiro H."/>
            <person name="Nishiyama T."/>
            <person name="Perroud P.-F."/>
            <person name="Lindquist E."/>
            <person name="Kamisugi Y."/>
            <person name="Tanahashi T."/>
            <person name="Sakakibara K."/>
            <person name="Fujita T."/>
            <person name="Oishi K."/>
            <person name="Shin-I T."/>
            <person name="Kuroki Y."/>
            <person name="Toyoda A."/>
            <person name="Suzuki Y."/>
            <person name="Hashimoto A."/>
            <person name="Yamaguchi K."/>
            <person name="Sugano A."/>
            <person name="Kohara Y."/>
            <person name="Fujiyama A."/>
            <person name="Anterola A."/>
            <person name="Aoki S."/>
            <person name="Ashton N."/>
            <person name="Barbazuk W.B."/>
            <person name="Barker E."/>
            <person name="Bennetzen J."/>
            <person name="Bezanilla M."/>
            <person name="Blankenship R."/>
            <person name="Cho S.H."/>
            <person name="Dutcher S."/>
            <person name="Estelle M."/>
            <person name="Fawcett J.A."/>
            <person name="Gundlach H."/>
            <person name="Hanada K."/>
            <person name="Heyl A."/>
            <person name="Hicks K.A."/>
            <person name="Hugh J."/>
            <person name="Lohr M."/>
            <person name="Mayer K."/>
            <person name="Melkozernov A."/>
            <person name="Murata T."/>
            <person name="Nelson D."/>
            <person name="Pils B."/>
            <person name="Prigge M."/>
            <person name="Reiss B."/>
            <person name="Renner T."/>
            <person name="Rombauts S."/>
            <person name="Rushton P."/>
            <person name="Sanderfoot A."/>
            <person name="Schween G."/>
            <person name="Shiu S.-H."/>
            <person name="Stueber K."/>
            <person name="Theodoulou F.L."/>
            <person name="Tu H."/>
            <person name="Van de Peer Y."/>
            <person name="Verrier P.J."/>
            <person name="Waters E."/>
            <person name="Wood A."/>
            <person name="Yang L."/>
            <person name="Cove D."/>
            <person name="Cuming A."/>
            <person name="Hasebe M."/>
            <person name="Lucas S."/>
            <person name="Mishler D.B."/>
            <person name="Reski R."/>
            <person name="Grigoriev I."/>
            <person name="Quatrano R.S."/>
            <person name="Boore J.L."/>
        </authorList>
    </citation>
    <scope>NUCLEOTIDE SEQUENCE [LARGE SCALE GENOMIC DNA]</scope>
    <source>
        <strain evidence="8 9">cv. Gransden 2004</strain>
    </source>
</reference>
<evidence type="ECO:0000256" key="5">
    <source>
        <dbReference type="SAM" id="MobiDB-lite"/>
    </source>
</evidence>
<dbReference type="GO" id="GO:0005634">
    <property type="term" value="C:nucleus"/>
    <property type="evidence" value="ECO:0000318"/>
    <property type="project" value="GO_Central"/>
</dbReference>
<sequence>MYKSCTFTPNFGSVGTAYAEGRHIWLNGAAVHLSAGSTEQAQFLRHAGIQTAICIPWSDIVLELGTCENVAEDLKLMERIRIFITERILPALLGTSQSPPNSPPIVYNIGSPFSSYSSMGHLSGDLNYQEFDPNSLNQQMRRLTKAPTSLNTVEMGSGSDTDLLLDPALWTIPTTSKPTCGILQSQPADQMPPQSIPCRGQHRSQSATTSTSGSSLEDRFNTRLSDNSPEQLHMSQCMTSSVRCNSSPNSRSLPRGGGSPHSPESMNELHDTNTDPITAFQSLPQHEGSQKAFSFMQNEEVELSTQEDLQHVYNPSLKSGNASERNLLRSFASILAEDHGEQPDSKSCPRAHVLAPIFNTNFDGSSQKLVRKAVEIMKQIPNLQQGIQASGSAPPNIEQQQPPLASCSSPKASKDADEARDPFGQDAPWSGRKRPCRGSRIPRTDQVHRAHGEAATNHMLAERRRRVKQKENFNALRKLVPIISKADKASILGDAIFYLKDLQKQLEELEAISTQTENQYKILRSSYNNLQRQNEELEAIARNDALCHTIPTRLNSC</sequence>
<feature type="region of interest" description="Disordered" evidence="5">
    <location>
        <begin position="386"/>
        <end position="456"/>
    </location>
</feature>
<accession>A0A2K1J9K7</accession>
<evidence type="ECO:0000313" key="9">
    <source>
        <dbReference type="Proteomes" id="UP000006727"/>
    </source>
</evidence>
<dbReference type="InterPro" id="IPR011598">
    <property type="entry name" value="bHLH_dom"/>
</dbReference>
<proteinExistence type="predicted"/>
<dbReference type="Gramene" id="Pp3c16_21680V3.2">
    <property type="protein sequence ID" value="Pp3c16_21680V3.2"/>
    <property type="gene ID" value="Pp3c16_21680"/>
</dbReference>